<proteinExistence type="predicted"/>
<feature type="domain" description="TF-B3" evidence="6">
    <location>
        <begin position="124"/>
        <end position="202"/>
    </location>
</feature>
<dbReference type="InterPro" id="IPR050655">
    <property type="entry name" value="Plant_B3_domain"/>
</dbReference>
<dbReference type="PANTHER" id="PTHR31920:SF135">
    <property type="entry name" value="B3 DOMAIN-CONTAINING PROTEIN OS03G0621600-RELATED"/>
    <property type="match status" value="1"/>
</dbReference>
<dbReference type="CDD" id="cd10017">
    <property type="entry name" value="B3_DNA"/>
    <property type="match status" value="1"/>
</dbReference>
<keyword evidence="4" id="KW-0539">Nucleus</keyword>
<dbReference type="Gene3D" id="2.40.330.10">
    <property type="entry name" value="DNA-binding pseudobarrel domain"/>
    <property type="match status" value="1"/>
</dbReference>
<evidence type="ECO:0000256" key="1">
    <source>
        <dbReference type="ARBA" id="ARBA00023015"/>
    </source>
</evidence>
<dbReference type="SMART" id="SM01019">
    <property type="entry name" value="B3"/>
    <property type="match status" value="1"/>
</dbReference>
<evidence type="ECO:0000256" key="2">
    <source>
        <dbReference type="ARBA" id="ARBA00023125"/>
    </source>
</evidence>
<evidence type="ECO:0000256" key="3">
    <source>
        <dbReference type="ARBA" id="ARBA00023163"/>
    </source>
</evidence>
<feature type="region of interest" description="Disordered" evidence="5">
    <location>
        <begin position="327"/>
        <end position="349"/>
    </location>
</feature>
<gene>
    <name evidence="7" type="ORF">KC19_1G218400</name>
</gene>
<dbReference type="GO" id="GO:0003677">
    <property type="term" value="F:DNA binding"/>
    <property type="evidence" value="ECO:0007669"/>
    <property type="project" value="UniProtKB-KW"/>
</dbReference>
<accession>A0A8T0JAP5</accession>
<dbReference type="PANTHER" id="PTHR31920">
    <property type="entry name" value="B3 DOMAIN-CONTAINING"/>
    <property type="match status" value="1"/>
</dbReference>
<name>A0A8T0JAP5_CERPU</name>
<dbReference type="EMBL" id="CM026421">
    <property type="protein sequence ID" value="KAG0592019.1"/>
    <property type="molecule type" value="Genomic_DNA"/>
</dbReference>
<dbReference type="InterPro" id="IPR015300">
    <property type="entry name" value="DNA-bd_pseudobarrel_sf"/>
</dbReference>
<keyword evidence="2" id="KW-0238">DNA-binding</keyword>
<evidence type="ECO:0000313" key="7">
    <source>
        <dbReference type="EMBL" id="KAG0592019.1"/>
    </source>
</evidence>
<keyword evidence="1" id="KW-0805">Transcription regulation</keyword>
<dbReference type="PROSITE" id="PS50863">
    <property type="entry name" value="B3"/>
    <property type="match status" value="1"/>
</dbReference>
<protein>
    <recommendedName>
        <fullName evidence="6">TF-B3 domain-containing protein</fullName>
    </recommendedName>
</protein>
<feature type="compositionally biased region" description="Polar residues" evidence="5">
    <location>
        <begin position="335"/>
        <end position="349"/>
    </location>
</feature>
<organism evidence="7 8">
    <name type="scientific">Ceratodon purpureus</name>
    <name type="common">Fire moss</name>
    <name type="synonym">Dicranum purpureum</name>
    <dbReference type="NCBI Taxonomy" id="3225"/>
    <lineage>
        <taxon>Eukaryota</taxon>
        <taxon>Viridiplantae</taxon>
        <taxon>Streptophyta</taxon>
        <taxon>Embryophyta</taxon>
        <taxon>Bryophyta</taxon>
        <taxon>Bryophytina</taxon>
        <taxon>Bryopsida</taxon>
        <taxon>Dicranidae</taxon>
        <taxon>Pseudoditrichales</taxon>
        <taxon>Ditrichaceae</taxon>
        <taxon>Ceratodon</taxon>
    </lineage>
</organism>
<evidence type="ECO:0000256" key="4">
    <source>
        <dbReference type="ARBA" id="ARBA00023242"/>
    </source>
</evidence>
<comment type="caution">
    <text evidence="7">The sequence shown here is derived from an EMBL/GenBank/DDBJ whole genome shotgun (WGS) entry which is preliminary data.</text>
</comment>
<dbReference type="SUPFAM" id="SSF101936">
    <property type="entry name" value="DNA-binding pseudobarrel domain"/>
    <property type="match status" value="1"/>
</dbReference>
<dbReference type="Proteomes" id="UP000822688">
    <property type="component" value="Chromosome 1"/>
</dbReference>
<dbReference type="InterPro" id="IPR003340">
    <property type="entry name" value="B3_DNA-bd"/>
</dbReference>
<sequence>MRPRLCENSARFSVLINVVFRSSVFSTRCIVGWCDQGSCFSATMPKRKETYSFVDEWKSLWKPDLDALGGYNGATSDPTRIDPKVVEWAKHNCSHKPHFIKIINNNAANGDPGHMFGSKMSRKLTVPKPFVEENFRELKRVVTLENEEGKKWKVSFGEISSHPSWQQGWRRLAIDYDLQAGEVIVFVLVANSHFRFTRFDENGNILSEKKLGTIYSTSQSHLIPGSITNSEDKSHMRTSWKSKRAAALASRSSIDHFLGAAELGCQSSGSGLDVGHSREALNQRLAPADKQIAEDICKKRRLRKVGEVKSEVDFNDESNLAIVNEHTHDSEEAGSMSTADSPSNVTIVS</sequence>
<keyword evidence="8" id="KW-1185">Reference proteome</keyword>
<evidence type="ECO:0000259" key="6">
    <source>
        <dbReference type="PROSITE" id="PS50863"/>
    </source>
</evidence>
<reference evidence="7" key="1">
    <citation type="submission" date="2020-06" db="EMBL/GenBank/DDBJ databases">
        <title>WGS assembly of Ceratodon purpureus strain R40.</title>
        <authorList>
            <person name="Carey S.B."/>
            <person name="Jenkins J."/>
            <person name="Shu S."/>
            <person name="Lovell J.T."/>
            <person name="Sreedasyam A."/>
            <person name="Maumus F."/>
            <person name="Tiley G.P."/>
            <person name="Fernandez-Pozo N."/>
            <person name="Barry K."/>
            <person name="Chen C."/>
            <person name="Wang M."/>
            <person name="Lipzen A."/>
            <person name="Daum C."/>
            <person name="Saski C.A."/>
            <person name="Payton A.C."/>
            <person name="Mcbreen J.C."/>
            <person name="Conrad R.E."/>
            <person name="Kollar L.M."/>
            <person name="Olsson S."/>
            <person name="Huttunen S."/>
            <person name="Landis J.B."/>
            <person name="Wickett N.J."/>
            <person name="Johnson M.G."/>
            <person name="Rensing S.A."/>
            <person name="Grimwood J."/>
            <person name="Schmutz J."/>
            <person name="Mcdaniel S.F."/>
        </authorList>
    </citation>
    <scope>NUCLEOTIDE SEQUENCE</scope>
    <source>
        <strain evidence="7">R40</strain>
    </source>
</reference>
<evidence type="ECO:0000313" key="8">
    <source>
        <dbReference type="Proteomes" id="UP000822688"/>
    </source>
</evidence>
<evidence type="ECO:0000256" key="5">
    <source>
        <dbReference type="SAM" id="MobiDB-lite"/>
    </source>
</evidence>
<dbReference type="Pfam" id="PF02362">
    <property type="entry name" value="B3"/>
    <property type="match status" value="1"/>
</dbReference>
<dbReference type="AlphaFoldDB" id="A0A8T0JAP5"/>
<keyword evidence="3" id="KW-0804">Transcription</keyword>
<dbReference type="OrthoDB" id="590488at2759"/>